<feature type="compositionally biased region" description="Basic and acidic residues" evidence="1">
    <location>
        <begin position="219"/>
        <end position="258"/>
    </location>
</feature>
<evidence type="ECO:0000313" key="4">
    <source>
        <dbReference type="Proteomes" id="UP000179807"/>
    </source>
</evidence>
<evidence type="ECO:0000256" key="2">
    <source>
        <dbReference type="SAM" id="SignalP"/>
    </source>
</evidence>
<dbReference type="EMBL" id="MLAK01000771">
    <property type="protein sequence ID" value="OHT05057.1"/>
    <property type="molecule type" value="Genomic_DNA"/>
</dbReference>
<feature type="signal peptide" evidence="2">
    <location>
        <begin position="1"/>
        <end position="17"/>
    </location>
</feature>
<feature type="compositionally biased region" description="Basic and acidic residues" evidence="1">
    <location>
        <begin position="140"/>
        <end position="170"/>
    </location>
</feature>
<name>A0A1J4K0V5_9EUKA</name>
<comment type="caution">
    <text evidence="3">The sequence shown here is derived from an EMBL/GenBank/DDBJ whole genome shotgun (WGS) entry which is preliminary data.</text>
</comment>
<evidence type="ECO:0000256" key="1">
    <source>
        <dbReference type="SAM" id="MobiDB-lite"/>
    </source>
</evidence>
<keyword evidence="4" id="KW-1185">Reference proteome</keyword>
<gene>
    <name evidence="3" type="ORF">TRFO_06045</name>
</gene>
<feature type="compositionally biased region" description="Polar residues" evidence="1">
    <location>
        <begin position="79"/>
        <end position="104"/>
    </location>
</feature>
<dbReference type="AlphaFoldDB" id="A0A1J4K0V5"/>
<dbReference type="GeneID" id="94827562"/>
<feature type="chain" id="PRO_5013334918" evidence="2">
    <location>
        <begin position="18"/>
        <end position="287"/>
    </location>
</feature>
<organism evidence="3 4">
    <name type="scientific">Tritrichomonas foetus</name>
    <dbReference type="NCBI Taxonomy" id="1144522"/>
    <lineage>
        <taxon>Eukaryota</taxon>
        <taxon>Metamonada</taxon>
        <taxon>Parabasalia</taxon>
        <taxon>Tritrichomonadida</taxon>
        <taxon>Tritrichomonadidae</taxon>
        <taxon>Tritrichomonas</taxon>
    </lineage>
</organism>
<accession>A0A1J4K0V5</accession>
<dbReference type="InterPro" id="IPR050561">
    <property type="entry name" value="PTP"/>
</dbReference>
<dbReference type="RefSeq" id="XP_068358193.1">
    <property type="nucleotide sequence ID" value="XM_068492858.1"/>
</dbReference>
<reference evidence="3" key="1">
    <citation type="submission" date="2016-10" db="EMBL/GenBank/DDBJ databases">
        <authorList>
            <person name="Benchimol M."/>
            <person name="Almeida L.G."/>
            <person name="Vasconcelos A.T."/>
            <person name="Perreira-Neves A."/>
            <person name="Rosa I.A."/>
            <person name="Tasca T."/>
            <person name="Bogo M.R."/>
            <person name="de Souza W."/>
        </authorList>
    </citation>
    <scope>NUCLEOTIDE SEQUENCE [LARGE SCALE GENOMIC DNA]</scope>
    <source>
        <strain evidence="3">K</strain>
    </source>
</reference>
<protein>
    <submittedName>
        <fullName evidence="3">Uncharacterized protein</fullName>
    </submittedName>
</protein>
<dbReference type="InterPro" id="IPR029021">
    <property type="entry name" value="Prot-tyrosine_phosphatase-like"/>
</dbReference>
<dbReference type="Gene3D" id="3.90.190.10">
    <property type="entry name" value="Protein tyrosine phosphatase superfamily"/>
    <property type="match status" value="1"/>
</dbReference>
<dbReference type="Proteomes" id="UP000179807">
    <property type="component" value="Unassembled WGS sequence"/>
</dbReference>
<dbReference type="PANTHER" id="PTHR23339">
    <property type="entry name" value="TYROSINE SPECIFIC PROTEIN PHOSPHATASE AND DUAL SPECIFICITY PROTEIN PHOSPHATASE"/>
    <property type="match status" value="1"/>
</dbReference>
<feature type="region of interest" description="Disordered" evidence="1">
    <location>
        <begin position="67"/>
        <end position="287"/>
    </location>
</feature>
<keyword evidence="2" id="KW-0732">Signal</keyword>
<dbReference type="VEuPathDB" id="TrichDB:TRFO_06045"/>
<evidence type="ECO:0000313" key="3">
    <source>
        <dbReference type="EMBL" id="OHT05057.1"/>
    </source>
</evidence>
<dbReference type="SUPFAM" id="SSF52799">
    <property type="entry name" value="(Phosphotyrosine protein) phosphatases II"/>
    <property type="match status" value="1"/>
</dbReference>
<feature type="compositionally biased region" description="Basic and acidic residues" evidence="1">
    <location>
        <begin position="178"/>
        <end position="199"/>
    </location>
</feature>
<dbReference type="OrthoDB" id="266663at2759"/>
<feature type="compositionally biased region" description="Basic and acidic residues" evidence="1">
    <location>
        <begin position="67"/>
        <end position="78"/>
    </location>
</feature>
<proteinExistence type="predicted"/>
<sequence length="287" mass="32537">MIIFPFFILLTYSGTLAGCYMIKNFHFTPHEAIGWIRVCRPGSIIGPQQRYLISYADQLHRLSLIDIPKRQKSKDNDSKQTSPITSSRPKTTSKFIVSSTTTPTPVRHRLSDNKRTTGKVTPIKEKPKTTTKTTIGEASKATERATQKTTEKTVERTRDKTMEKTPEKPSDNASGETIEQKNNHSKEDGKDKTGEKVYEKSSPSRKVTDSSKGSSNGGRTKDSIRERESRESQREKARLRDIYNEREAYDDYENDPKSKSLGVSAHYPQPRKFNRAMANSRVSTAKK</sequence>